<sequence length="122" mass="12882">MDYSSQMEIINAEQMDMLIASAGVETAKTILDAFWKSNDEIVAAMTAHLDSANFVEAAASGHALKGSAANLGAVQLSERAKTIENACRAQDIVSAKAAFGKVVSDIEATRRAFDSLLMTKAA</sequence>
<feature type="modified residue" description="Phosphohistidine" evidence="2">
    <location>
        <position position="62"/>
    </location>
</feature>
<dbReference type="GO" id="GO:0000160">
    <property type="term" value="P:phosphorelay signal transduction system"/>
    <property type="evidence" value="ECO:0007669"/>
    <property type="project" value="UniProtKB-KW"/>
</dbReference>
<keyword evidence="1" id="KW-0902">Two-component regulatory system</keyword>
<evidence type="ECO:0000256" key="1">
    <source>
        <dbReference type="ARBA" id="ARBA00023012"/>
    </source>
</evidence>
<organism evidence="4 5">
    <name type="scientific">Aquisalinus flavus</name>
    <dbReference type="NCBI Taxonomy" id="1526572"/>
    <lineage>
        <taxon>Bacteria</taxon>
        <taxon>Pseudomonadati</taxon>
        <taxon>Pseudomonadota</taxon>
        <taxon>Alphaproteobacteria</taxon>
        <taxon>Parvularculales</taxon>
        <taxon>Parvularculaceae</taxon>
        <taxon>Aquisalinus</taxon>
    </lineage>
</organism>
<proteinExistence type="predicted"/>
<dbReference type="Pfam" id="PF01627">
    <property type="entry name" value="Hpt"/>
    <property type="match status" value="1"/>
</dbReference>
<evidence type="ECO:0000256" key="2">
    <source>
        <dbReference type="PROSITE-ProRule" id="PRU00110"/>
    </source>
</evidence>
<feature type="domain" description="HPt" evidence="3">
    <location>
        <begin position="23"/>
        <end position="120"/>
    </location>
</feature>
<dbReference type="EMBL" id="BMGH01000001">
    <property type="protein sequence ID" value="GGD01477.1"/>
    <property type="molecule type" value="Genomic_DNA"/>
</dbReference>
<evidence type="ECO:0000313" key="4">
    <source>
        <dbReference type="EMBL" id="GGD01477.1"/>
    </source>
</evidence>
<dbReference type="RefSeq" id="WP_188160001.1">
    <property type="nucleotide sequence ID" value="NZ_BMGH01000001.1"/>
</dbReference>
<dbReference type="Proteomes" id="UP000613582">
    <property type="component" value="Unassembled WGS sequence"/>
</dbReference>
<accession>A0A8J2V2D5</accession>
<keyword evidence="5" id="KW-1185">Reference proteome</keyword>
<protein>
    <recommendedName>
        <fullName evidence="3">HPt domain-containing protein</fullName>
    </recommendedName>
</protein>
<dbReference type="Gene3D" id="1.20.120.160">
    <property type="entry name" value="HPT domain"/>
    <property type="match status" value="1"/>
</dbReference>
<name>A0A8J2V2D5_9PROT</name>
<dbReference type="SUPFAM" id="SSF47226">
    <property type="entry name" value="Histidine-containing phosphotransfer domain, HPT domain"/>
    <property type="match status" value="1"/>
</dbReference>
<reference evidence="4" key="2">
    <citation type="submission" date="2020-09" db="EMBL/GenBank/DDBJ databases">
        <authorList>
            <person name="Sun Q."/>
            <person name="Zhou Y."/>
        </authorList>
    </citation>
    <scope>NUCLEOTIDE SEQUENCE</scope>
    <source>
        <strain evidence="4">CGMCC 1.12921</strain>
    </source>
</reference>
<dbReference type="InterPro" id="IPR008207">
    <property type="entry name" value="Sig_transdc_His_kin_Hpt_dom"/>
</dbReference>
<evidence type="ECO:0000259" key="3">
    <source>
        <dbReference type="PROSITE" id="PS50894"/>
    </source>
</evidence>
<reference evidence="4" key="1">
    <citation type="journal article" date="2014" name="Int. J. Syst. Evol. Microbiol.">
        <title>Complete genome sequence of Corynebacterium casei LMG S-19264T (=DSM 44701T), isolated from a smear-ripened cheese.</title>
        <authorList>
            <consortium name="US DOE Joint Genome Institute (JGI-PGF)"/>
            <person name="Walter F."/>
            <person name="Albersmeier A."/>
            <person name="Kalinowski J."/>
            <person name="Ruckert C."/>
        </authorList>
    </citation>
    <scope>NUCLEOTIDE SEQUENCE</scope>
    <source>
        <strain evidence="4">CGMCC 1.12921</strain>
    </source>
</reference>
<evidence type="ECO:0000313" key="5">
    <source>
        <dbReference type="Proteomes" id="UP000613582"/>
    </source>
</evidence>
<dbReference type="InterPro" id="IPR036641">
    <property type="entry name" value="HPT_dom_sf"/>
</dbReference>
<dbReference type="PROSITE" id="PS50894">
    <property type="entry name" value="HPT"/>
    <property type="match status" value="1"/>
</dbReference>
<gene>
    <name evidence="4" type="ORF">GCM10011342_08120</name>
</gene>
<keyword evidence="2" id="KW-0597">Phosphoprotein</keyword>
<comment type="caution">
    <text evidence="4">The sequence shown here is derived from an EMBL/GenBank/DDBJ whole genome shotgun (WGS) entry which is preliminary data.</text>
</comment>
<dbReference type="GO" id="GO:0004672">
    <property type="term" value="F:protein kinase activity"/>
    <property type="evidence" value="ECO:0007669"/>
    <property type="project" value="UniProtKB-ARBA"/>
</dbReference>
<dbReference type="AlphaFoldDB" id="A0A8J2V2D5"/>